<comment type="caution">
    <text evidence="11">The sequence shown here is derived from an EMBL/GenBank/DDBJ whole genome shotgun (WGS) entry which is preliminary data.</text>
</comment>
<dbReference type="Gene3D" id="4.10.860.10">
    <property type="entry name" value="UVR domain"/>
    <property type="match status" value="1"/>
</dbReference>
<evidence type="ECO:0000313" key="12">
    <source>
        <dbReference type="Proteomes" id="UP000824239"/>
    </source>
</evidence>
<dbReference type="InterPro" id="IPR047296">
    <property type="entry name" value="GIY-YIG_UvrC_Cho"/>
</dbReference>
<dbReference type="PROSITE" id="PS50164">
    <property type="entry name" value="GIY_YIG"/>
    <property type="match status" value="1"/>
</dbReference>
<dbReference type="FunFam" id="3.40.1440.10:FF:000001">
    <property type="entry name" value="UvrABC system protein C"/>
    <property type="match status" value="1"/>
</dbReference>
<feature type="domain" description="UVR" evidence="8">
    <location>
        <begin position="206"/>
        <end position="241"/>
    </location>
</feature>
<evidence type="ECO:0000256" key="4">
    <source>
        <dbReference type="ARBA" id="ARBA00022881"/>
    </source>
</evidence>
<evidence type="ECO:0000256" key="1">
    <source>
        <dbReference type="ARBA" id="ARBA00022490"/>
    </source>
</evidence>
<dbReference type="GO" id="GO:0003677">
    <property type="term" value="F:DNA binding"/>
    <property type="evidence" value="ECO:0007669"/>
    <property type="project" value="UniProtKB-UniRule"/>
</dbReference>
<dbReference type="SUPFAM" id="SSF82771">
    <property type="entry name" value="GIY-YIG endonuclease"/>
    <property type="match status" value="1"/>
</dbReference>
<evidence type="ECO:0000259" key="9">
    <source>
        <dbReference type="PROSITE" id="PS50164"/>
    </source>
</evidence>
<name>A0A9D1IW88_9FIRM</name>
<dbReference type="Gene3D" id="1.10.150.20">
    <property type="entry name" value="5' to 3' exonuclease, C-terminal subdomain"/>
    <property type="match status" value="1"/>
</dbReference>
<dbReference type="Pfam" id="PF22920">
    <property type="entry name" value="UvrC_RNaseH"/>
    <property type="match status" value="1"/>
</dbReference>
<comment type="subunit">
    <text evidence="7">Interacts with UvrB in an incision complex.</text>
</comment>
<sequence>MTFDQLKDKAHTLPLEPGVYLMQDKTGKVIYVGKAKKLRNRVSQYFQDSASHTAKTRRMVSQIDRFDVIVAASEFEALVLECSLIKRHMPKYNILLKDDKGYPYLRIDRRAEYPVMELVSKVSGDGADYFGPYGGRAVTNQLMDTLRLTFHLPGCGKVFPRDVGKGRPCLNYHMNNCDGWCQLGKSPEAYRATMEQVVLLLKGKYQTVADDLRREMEAAAEALEFERAALLRDRLLAIENLGKKQLVTAGTMAHTDVVGYYQNTAKGCFAVLHYVDGNLLDKDYELVPVGDSAEEAISSLVKQYYLSRNCVPKEILLPMEMEDSELFAQLLQETFHKRVRIRVPQRGDGVRLIALAEKNATEEAERVTSREEKSAGTVEQLRTLLNLPQTLRRMESYDISNTAGTDIVASMVVFVQGKPSKKDYKRFKLRDMSGQNDYGSMRQVLERRFRRYLEGSPGFEAAPDLLLIDGGVVHAQTAEAVLQELGLSFPVFGMVKDDRHRTRALVRADGSEIGIQTFPPIYALIGQIQEETHRFAITYHRLLRSRHLRESVLDQIPGVGPARKKALLTKFRTVSAIEKAAVEELSQVLPQGAAQSVFDYFHQHEGEEPCESSPEPPAACD</sequence>
<dbReference type="Gene3D" id="3.30.420.340">
    <property type="entry name" value="UvrC, RNAse H endonuclease domain"/>
    <property type="match status" value="1"/>
</dbReference>
<keyword evidence="4 7" id="KW-0267">Excision nuclease</keyword>
<feature type="domain" description="UvrC family homology region profile" evidence="10">
    <location>
        <begin position="257"/>
        <end position="482"/>
    </location>
</feature>
<dbReference type="GO" id="GO:0009432">
    <property type="term" value="P:SOS response"/>
    <property type="evidence" value="ECO:0007669"/>
    <property type="project" value="UniProtKB-UniRule"/>
</dbReference>
<dbReference type="InterPro" id="IPR035901">
    <property type="entry name" value="GIY-YIG_endonuc_sf"/>
</dbReference>
<dbReference type="Pfam" id="PF02151">
    <property type="entry name" value="UVR"/>
    <property type="match status" value="1"/>
</dbReference>
<evidence type="ECO:0000256" key="2">
    <source>
        <dbReference type="ARBA" id="ARBA00022763"/>
    </source>
</evidence>
<reference evidence="11" key="2">
    <citation type="journal article" date="2021" name="PeerJ">
        <title>Extensive microbial diversity within the chicken gut microbiome revealed by metagenomics and culture.</title>
        <authorList>
            <person name="Gilroy R."/>
            <person name="Ravi A."/>
            <person name="Getino M."/>
            <person name="Pursley I."/>
            <person name="Horton D.L."/>
            <person name="Alikhan N.F."/>
            <person name="Baker D."/>
            <person name="Gharbi K."/>
            <person name="Hall N."/>
            <person name="Watson M."/>
            <person name="Adriaenssens E.M."/>
            <person name="Foster-Nyarko E."/>
            <person name="Jarju S."/>
            <person name="Secka A."/>
            <person name="Antonio M."/>
            <person name="Oren A."/>
            <person name="Chaudhuri R.R."/>
            <person name="La Ragione R."/>
            <person name="Hildebrand F."/>
            <person name="Pallen M.J."/>
        </authorList>
    </citation>
    <scope>NUCLEOTIDE SEQUENCE</scope>
    <source>
        <strain evidence="11">ChiBcec15-4380</strain>
    </source>
</reference>
<evidence type="ECO:0000313" key="11">
    <source>
        <dbReference type="EMBL" id="HIR50064.1"/>
    </source>
</evidence>
<dbReference type="PANTHER" id="PTHR30562:SF1">
    <property type="entry name" value="UVRABC SYSTEM PROTEIN C"/>
    <property type="match status" value="1"/>
</dbReference>
<dbReference type="InterPro" id="IPR001162">
    <property type="entry name" value="UvrC_RNase_H_dom"/>
</dbReference>
<keyword evidence="2 7" id="KW-0227">DNA damage</keyword>
<dbReference type="SUPFAM" id="SSF46600">
    <property type="entry name" value="C-terminal UvrC-binding domain of UvrB"/>
    <property type="match status" value="1"/>
</dbReference>
<gene>
    <name evidence="7 11" type="primary">uvrC</name>
    <name evidence="11" type="ORF">IAA53_02050</name>
</gene>
<dbReference type="InterPro" id="IPR010994">
    <property type="entry name" value="RuvA_2-like"/>
</dbReference>
<dbReference type="InterPro" id="IPR004791">
    <property type="entry name" value="UvrC"/>
</dbReference>
<accession>A0A9D1IW88</accession>
<dbReference type="GO" id="GO:0009380">
    <property type="term" value="C:excinuclease repair complex"/>
    <property type="evidence" value="ECO:0007669"/>
    <property type="project" value="InterPro"/>
</dbReference>
<dbReference type="GO" id="GO:0009381">
    <property type="term" value="F:excinuclease ABC activity"/>
    <property type="evidence" value="ECO:0007669"/>
    <property type="project" value="UniProtKB-UniRule"/>
</dbReference>
<dbReference type="PROSITE" id="PS50165">
    <property type="entry name" value="UVRC"/>
    <property type="match status" value="1"/>
</dbReference>
<protein>
    <recommendedName>
        <fullName evidence="7">UvrABC system protein C</fullName>
        <shortName evidence="7">Protein UvrC</shortName>
    </recommendedName>
    <alternativeName>
        <fullName evidence="7">Excinuclease ABC subunit C</fullName>
    </alternativeName>
</protein>
<evidence type="ECO:0000256" key="3">
    <source>
        <dbReference type="ARBA" id="ARBA00022769"/>
    </source>
</evidence>
<keyword evidence="5 7" id="KW-0234">DNA repair</keyword>
<dbReference type="CDD" id="cd10434">
    <property type="entry name" value="GIY-YIG_UvrC_Cho"/>
    <property type="match status" value="1"/>
</dbReference>
<organism evidence="11 12">
    <name type="scientific">Candidatus Avoscillospira avicola</name>
    <dbReference type="NCBI Taxonomy" id="2840706"/>
    <lineage>
        <taxon>Bacteria</taxon>
        <taxon>Bacillati</taxon>
        <taxon>Bacillota</taxon>
        <taxon>Clostridia</taxon>
        <taxon>Eubacteriales</taxon>
        <taxon>Oscillospiraceae</taxon>
        <taxon>Oscillospiraceae incertae sedis</taxon>
        <taxon>Candidatus Avoscillospira</taxon>
    </lineage>
</organism>
<dbReference type="SMART" id="SM00465">
    <property type="entry name" value="GIYc"/>
    <property type="match status" value="1"/>
</dbReference>
<keyword evidence="3 7" id="KW-0228">DNA excision</keyword>
<evidence type="ECO:0000256" key="6">
    <source>
        <dbReference type="ARBA" id="ARBA00023236"/>
    </source>
</evidence>
<dbReference type="HAMAP" id="MF_00203">
    <property type="entry name" value="UvrC"/>
    <property type="match status" value="1"/>
</dbReference>
<evidence type="ECO:0000259" key="8">
    <source>
        <dbReference type="PROSITE" id="PS50151"/>
    </source>
</evidence>
<dbReference type="Gene3D" id="3.40.1440.10">
    <property type="entry name" value="GIY-YIG endonuclease"/>
    <property type="match status" value="1"/>
</dbReference>
<keyword evidence="6 7" id="KW-0742">SOS response</keyword>
<dbReference type="Pfam" id="PF01541">
    <property type="entry name" value="GIY-YIG"/>
    <property type="match status" value="1"/>
</dbReference>
<dbReference type="InterPro" id="IPR038476">
    <property type="entry name" value="UvrC_RNase_H_dom_sf"/>
</dbReference>
<dbReference type="Pfam" id="PF08459">
    <property type="entry name" value="UvrC_RNaseH_dom"/>
    <property type="match status" value="1"/>
</dbReference>
<evidence type="ECO:0000256" key="5">
    <source>
        <dbReference type="ARBA" id="ARBA00023204"/>
    </source>
</evidence>
<dbReference type="InterPro" id="IPR001943">
    <property type="entry name" value="UVR_dom"/>
</dbReference>
<evidence type="ECO:0000259" key="10">
    <source>
        <dbReference type="PROSITE" id="PS50165"/>
    </source>
</evidence>
<dbReference type="GO" id="GO:0005737">
    <property type="term" value="C:cytoplasm"/>
    <property type="evidence" value="ECO:0007669"/>
    <property type="project" value="UniProtKB-SubCell"/>
</dbReference>
<keyword evidence="1 7" id="KW-0963">Cytoplasm</keyword>
<comment type="similarity">
    <text evidence="7">Belongs to the UvrC family.</text>
</comment>
<comment type="subcellular location">
    <subcellularLocation>
        <location evidence="7">Cytoplasm</location>
    </subcellularLocation>
</comment>
<dbReference type="Proteomes" id="UP000824239">
    <property type="component" value="Unassembled WGS sequence"/>
</dbReference>
<dbReference type="InterPro" id="IPR050066">
    <property type="entry name" value="UvrABC_protein_C"/>
</dbReference>
<dbReference type="PANTHER" id="PTHR30562">
    <property type="entry name" value="UVRC/OXIDOREDUCTASE"/>
    <property type="match status" value="1"/>
</dbReference>
<dbReference type="InterPro" id="IPR000305">
    <property type="entry name" value="GIY-YIG_endonuc"/>
</dbReference>
<proteinExistence type="inferred from homology"/>
<reference evidence="11" key="1">
    <citation type="submission" date="2020-10" db="EMBL/GenBank/DDBJ databases">
        <authorList>
            <person name="Gilroy R."/>
        </authorList>
    </citation>
    <scope>NUCLEOTIDE SEQUENCE</scope>
    <source>
        <strain evidence="11">ChiBcec15-4380</strain>
    </source>
</reference>
<feature type="domain" description="GIY-YIG" evidence="9">
    <location>
        <begin position="15"/>
        <end position="94"/>
    </location>
</feature>
<dbReference type="GO" id="GO:0006289">
    <property type="term" value="P:nucleotide-excision repair"/>
    <property type="evidence" value="ECO:0007669"/>
    <property type="project" value="UniProtKB-UniRule"/>
</dbReference>
<dbReference type="NCBIfam" id="TIGR00194">
    <property type="entry name" value="uvrC"/>
    <property type="match status" value="1"/>
</dbReference>
<dbReference type="Pfam" id="PF14520">
    <property type="entry name" value="HHH_5"/>
    <property type="match status" value="1"/>
</dbReference>
<dbReference type="EMBL" id="DVHE01000014">
    <property type="protein sequence ID" value="HIR50064.1"/>
    <property type="molecule type" value="Genomic_DNA"/>
</dbReference>
<dbReference type="InterPro" id="IPR036876">
    <property type="entry name" value="UVR_dom_sf"/>
</dbReference>
<evidence type="ECO:0000256" key="7">
    <source>
        <dbReference type="HAMAP-Rule" id="MF_00203"/>
    </source>
</evidence>
<dbReference type="SUPFAM" id="SSF47781">
    <property type="entry name" value="RuvA domain 2-like"/>
    <property type="match status" value="1"/>
</dbReference>
<dbReference type="AlphaFoldDB" id="A0A9D1IW88"/>
<comment type="function">
    <text evidence="7">The UvrABC repair system catalyzes the recognition and processing of DNA lesions. UvrC both incises the 5' and 3' sides of the lesion. The N-terminal half is responsible for the 3' incision and the C-terminal half is responsible for the 5' incision.</text>
</comment>
<dbReference type="PROSITE" id="PS50151">
    <property type="entry name" value="UVR"/>
    <property type="match status" value="1"/>
</dbReference>